<sequence length="112" mass="11878">MTYAVEVVFEIDRNGYDEAATLVAGDVGGHEFPNSGKEFIEVVNGDASPINVTIITPGLVDGQAIGDRVVVVPATDRTKIGPFPPEKYNNANGMVQFDLSAITSVTLGVFSY</sequence>
<gene>
    <name evidence="1" type="ORF">LCGC14_0914810</name>
</gene>
<protein>
    <submittedName>
        <fullName evidence="1">Uncharacterized protein</fullName>
    </submittedName>
</protein>
<organism evidence="1">
    <name type="scientific">marine sediment metagenome</name>
    <dbReference type="NCBI Taxonomy" id="412755"/>
    <lineage>
        <taxon>unclassified sequences</taxon>
        <taxon>metagenomes</taxon>
        <taxon>ecological metagenomes</taxon>
    </lineage>
</organism>
<evidence type="ECO:0000313" key="1">
    <source>
        <dbReference type="EMBL" id="KKN22472.1"/>
    </source>
</evidence>
<dbReference type="EMBL" id="LAZR01003058">
    <property type="protein sequence ID" value="KKN22472.1"/>
    <property type="molecule type" value="Genomic_DNA"/>
</dbReference>
<proteinExistence type="predicted"/>
<comment type="caution">
    <text evidence="1">The sequence shown here is derived from an EMBL/GenBank/DDBJ whole genome shotgun (WGS) entry which is preliminary data.</text>
</comment>
<accession>A0A0F9PDA7</accession>
<dbReference type="AlphaFoldDB" id="A0A0F9PDA7"/>
<name>A0A0F9PDA7_9ZZZZ</name>
<reference evidence="1" key="1">
    <citation type="journal article" date="2015" name="Nature">
        <title>Complex archaea that bridge the gap between prokaryotes and eukaryotes.</title>
        <authorList>
            <person name="Spang A."/>
            <person name="Saw J.H."/>
            <person name="Jorgensen S.L."/>
            <person name="Zaremba-Niedzwiedzka K."/>
            <person name="Martijn J."/>
            <person name="Lind A.E."/>
            <person name="van Eijk R."/>
            <person name="Schleper C."/>
            <person name="Guy L."/>
            <person name="Ettema T.J."/>
        </authorList>
    </citation>
    <scope>NUCLEOTIDE SEQUENCE</scope>
</reference>